<evidence type="ECO:0000313" key="2">
    <source>
        <dbReference type="Proteomes" id="UP000326565"/>
    </source>
</evidence>
<reference evidence="1 2" key="1">
    <citation type="submission" date="2019-04" db="EMBL/GenBank/DDBJ databases">
        <title>Friends and foes A comparative genomics study of 23 Aspergillus species from section Flavi.</title>
        <authorList>
            <consortium name="DOE Joint Genome Institute"/>
            <person name="Kjaerbolling I."/>
            <person name="Vesth T."/>
            <person name="Frisvad J.C."/>
            <person name="Nybo J.L."/>
            <person name="Theobald S."/>
            <person name="Kildgaard S."/>
            <person name="Isbrandt T."/>
            <person name="Kuo A."/>
            <person name="Sato A."/>
            <person name="Lyhne E.K."/>
            <person name="Kogle M.E."/>
            <person name="Wiebenga A."/>
            <person name="Kun R.S."/>
            <person name="Lubbers R.J."/>
            <person name="Makela M.R."/>
            <person name="Barry K."/>
            <person name="Chovatia M."/>
            <person name="Clum A."/>
            <person name="Daum C."/>
            <person name="Haridas S."/>
            <person name="He G."/>
            <person name="LaButti K."/>
            <person name="Lipzen A."/>
            <person name="Mondo S."/>
            <person name="Riley R."/>
            <person name="Salamov A."/>
            <person name="Simmons B.A."/>
            <person name="Magnuson J.K."/>
            <person name="Henrissat B."/>
            <person name="Mortensen U.H."/>
            <person name="Larsen T.O."/>
            <person name="Devries R.P."/>
            <person name="Grigoriev I.V."/>
            <person name="Machida M."/>
            <person name="Baker S.E."/>
            <person name="Andersen M.R."/>
        </authorList>
    </citation>
    <scope>NUCLEOTIDE SEQUENCE [LARGE SCALE GENOMIC DNA]</scope>
    <source>
        <strain evidence="1 2">CBS 151.66</strain>
    </source>
</reference>
<protein>
    <submittedName>
        <fullName evidence="1">Uncharacterized protein</fullName>
    </submittedName>
</protein>
<dbReference type="EMBL" id="ML732228">
    <property type="protein sequence ID" value="KAB8073342.1"/>
    <property type="molecule type" value="Genomic_DNA"/>
</dbReference>
<keyword evidence="2" id="KW-1185">Reference proteome</keyword>
<proteinExistence type="predicted"/>
<accession>A0A5N5X1Y7</accession>
<organism evidence="1 2">
    <name type="scientific">Aspergillus leporis</name>
    <dbReference type="NCBI Taxonomy" id="41062"/>
    <lineage>
        <taxon>Eukaryota</taxon>
        <taxon>Fungi</taxon>
        <taxon>Dikarya</taxon>
        <taxon>Ascomycota</taxon>
        <taxon>Pezizomycotina</taxon>
        <taxon>Eurotiomycetes</taxon>
        <taxon>Eurotiomycetidae</taxon>
        <taxon>Eurotiales</taxon>
        <taxon>Aspergillaceae</taxon>
        <taxon>Aspergillus</taxon>
        <taxon>Aspergillus subgen. Circumdati</taxon>
    </lineage>
</organism>
<evidence type="ECO:0000313" key="1">
    <source>
        <dbReference type="EMBL" id="KAB8073342.1"/>
    </source>
</evidence>
<gene>
    <name evidence="1" type="ORF">BDV29DRAFT_175534</name>
</gene>
<sequence length="106" mass="12242">MLDLHDNEGNARDKYLPHSWAPKPTGVNMRVRFYEANISPKLVIEFTLFDSGNRVHRAFLIFGAYDHVIAYDSLDRSFPSKQQKKKKKSSLRAILRLPLRSQAKLA</sequence>
<name>A0A5N5X1Y7_9EURO</name>
<dbReference type="AlphaFoldDB" id="A0A5N5X1Y7"/>
<dbReference type="Proteomes" id="UP000326565">
    <property type="component" value="Unassembled WGS sequence"/>
</dbReference>